<dbReference type="SUPFAM" id="SSF53732">
    <property type="entry name" value="Aconitase iron-sulfur domain"/>
    <property type="match status" value="1"/>
</dbReference>
<keyword evidence="6" id="KW-0028">Amino-acid biosynthesis</keyword>
<dbReference type="AlphaFoldDB" id="A0A154BNB7"/>
<name>A0A154BNB7_ANASB</name>
<dbReference type="InterPro" id="IPR011826">
    <property type="entry name" value="HAcnase/IPMdehydase_lsu_prok"/>
</dbReference>
<dbReference type="OrthoDB" id="9802769at2"/>
<proteinExistence type="inferred from homology"/>
<dbReference type="InterPro" id="IPR050067">
    <property type="entry name" value="IPM_dehydratase_rel_enz"/>
</dbReference>
<dbReference type="Pfam" id="PF00330">
    <property type="entry name" value="Aconitase"/>
    <property type="match status" value="2"/>
</dbReference>
<dbReference type="InterPro" id="IPR006251">
    <property type="entry name" value="Homoacnase/IPMdehydase_lsu"/>
</dbReference>
<comment type="pathway">
    <text evidence="6">Amino-acid biosynthesis; L-leucine biosynthesis; L-leucine from 3-methyl-2-oxobutanoate: step 2/4.</text>
</comment>
<keyword evidence="6" id="KW-0100">Branched-chain amino acid biosynthesis</keyword>
<feature type="binding site" evidence="6">
    <location>
        <position position="359"/>
    </location>
    <ligand>
        <name>[4Fe-4S] cluster</name>
        <dbReference type="ChEBI" id="CHEBI:49883"/>
    </ligand>
</feature>
<dbReference type="NCBIfam" id="TIGR01343">
    <property type="entry name" value="hacA_fam"/>
    <property type="match status" value="1"/>
</dbReference>
<dbReference type="UniPathway" id="UPA00048">
    <property type="reaction ID" value="UER00071"/>
</dbReference>
<evidence type="ECO:0000256" key="3">
    <source>
        <dbReference type="ARBA" id="ARBA00023004"/>
    </source>
</evidence>
<feature type="binding site" evidence="6">
    <location>
        <position position="299"/>
    </location>
    <ligand>
        <name>[4Fe-4S] cluster</name>
        <dbReference type="ChEBI" id="CHEBI:49883"/>
    </ligand>
</feature>
<evidence type="ECO:0000313" key="8">
    <source>
        <dbReference type="EMBL" id="KYZ75018.1"/>
    </source>
</evidence>
<evidence type="ECO:0000256" key="6">
    <source>
        <dbReference type="HAMAP-Rule" id="MF_01027"/>
    </source>
</evidence>
<feature type="domain" description="Aconitase/3-isopropylmalate dehydratase large subunit alpha/beta/alpha" evidence="7">
    <location>
        <begin position="74"/>
        <end position="286"/>
    </location>
</feature>
<evidence type="ECO:0000256" key="2">
    <source>
        <dbReference type="ARBA" id="ARBA00022723"/>
    </source>
</evidence>
<keyword evidence="6" id="KW-0432">Leucine biosynthesis</keyword>
<keyword evidence="2 6" id="KW-0479">Metal-binding</keyword>
<dbReference type="EMBL" id="LSGP01000026">
    <property type="protein sequence ID" value="KYZ75018.1"/>
    <property type="molecule type" value="Genomic_DNA"/>
</dbReference>
<dbReference type="InterPro" id="IPR033941">
    <property type="entry name" value="IPMI_cat"/>
</dbReference>
<dbReference type="GO" id="GO:0009098">
    <property type="term" value="P:L-leucine biosynthetic process"/>
    <property type="evidence" value="ECO:0007669"/>
    <property type="project" value="UniProtKB-UniRule"/>
</dbReference>
<feature type="domain" description="Aconitase/3-isopropylmalate dehydratase large subunit alpha/beta/alpha" evidence="7">
    <location>
        <begin position="289"/>
        <end position="410"/>
    </location>
</feature>
<dbReference type="InterPro" id="IPR036008">
    <property type="entry name" value="Aconitase_4Fe-4S_dom"/>
</dbReference>
<evidence type="ECO:0000313" key="9">
    <source>
        <dbReference type="Proteomes" id="UP000076268"/>
    </source>
</evidence>
<gene>
    <name evidence="6" type="primary">leuC</name>
    <name evidence="8" type="ORF">AXX12_15685</name>
</gene>
<dbReference type="GO" id="GO:0046872">
    <property type="term" value="F:metal ion binding"/>
    <property type="evidence" value="ECO:0007669"/>
    <property type="project" value="UniProtKB-KW"/>
</dbReference>
<dbReference type="Proteomes" id="UP000076268">
    <property type="component" value="Unassembled WGS sequence"/>
</dbReference>
<dbReference type="PROSITE" id="PS01244">
    <property type="entry name" value="ACONITASE_2"/>
    <property type="match status" value="1"/>
</dbReference>
<dbReference type="NCBIfam" id="TIGR02086">
    <property type="entry name" value="IPMI_arch"/>
    <property type="match status" value="1"/>
</dbReference>
<dbReference type="PANTHER" id="PTHR43822">
    <property type="entry name" value="HOMOACONITASE, MITOCHONDRIAL-RELATED"/>
    <property type="match status" value="1"/>
</dbReference>
<dbReference type="HAMAP" id="MF_01027">
    <property type="entry name" value="LeuC_type2"/>
    <property type="match status" value="1"/>
</dbReference>
<reference evidence="8 9" key="1">
    <citation type="submission" date="2016-02" db="EMBL/GenBank/DDBJ databases">
        <title>Anaerosporomusa subterraneum gen. nov., sp. nov., a spore-forming obligate anaerobe isolated from saprolite.</title>
        <authorList>
            <person name="Choi J.K."/>
            <person name="Shah M."/>
            <person name="Yee N."/>
        </authorList>
    </citation>
    <scope>NUCLEOTIDE SEQUENCE [LARGE SCALE GENOMIC DNA]</scope>
    <source>
        <strain evidence="8 9">RU4</strain>
    </source>
</reference>
<comment type="caution">
    <text evidence="8">The sequence shown here is derived from an EMBL/GenBank/DDBJ whole genome shotgun (WGS) entry which is preliminary data.</text>
</comment>
<keyword evidence="5 6" id="KW-0456">Lyase</keyword>
<keyword evidence="4 6" id="KW-0411">Iron-sulfur</keyword>
<protein>
    <recommendedName>
        <fullName evidence="6">3-isopropylmalate dehydratase large subunit</fullName>
        <ecNumber evidence="6">4.2.1.33</ecNumber>
    </recommendedName>
    <alternativeName>
        <fullName evidence="6">Alpha-IPM isomerase</fullName>
        <shortName evidence="6">IPMI</shortName>
    </alternativeName>
    <alternativeName>
        <fullName evidence="6">Isopropylmalate isomerase</fullName>
    </alternativeName>
</protein>
<sequence length="419" mass="44963">MGMTMAEKIIAKASNKLAVKPGDFVWANINTAMMDDLLGPRVVIADQIKKLGNTVWDKEKVVIISDHYSPAANITQAEILQFTRNWASEYGIGKYYEGLGPCHQVLAEKGFDIPGSLMVGTDSHTTTAGAFGCFGTGIGSTEMLGVLVSGQIWLRVPESILFTWNGKLQSGVFAKDIILRTIKEIGQAGATYKVMEFAGNAIENLTVDERMTITNMAVEAGAKTGLIAPDEKVFAYLSAIGAQRGDPQYSDPDAIYSERYSFDASKLVPQIALPHEVDKVVDVSEAEGEVIHQAYLGSCTNGRFDDLAQAAKILKGKKVHPRVRFLVSAASRSIYHQAITTGIIETLSDAGAMILAPSCGACLGLHSGILARGERAISSTNRNFVGRMGHKESDLFLGSPASVAATAIEGKIADPRKYL</sequence>
<dbReference type="GO" id="GO:0051539">
    <property type="term" value="F:4 iron, 4 sulfur cluster binding"/>
    <property type="evidence" value="ECO:0007669"/>
    <property type="project" value="UniProtKB-KW"/>
</dbReference>
<feature type="binding site" evidence="6">
    <location>
        <position position="362"/>
    </location>
    <ligand>
        <name>[4Fe-4S] cluster</name>
        <dbReference type="ChEBI" id="CHEBI:49883"/>
    </ligand>
</feature>
<keyword evidence="1 6" id="KW-0004">4Fe-4S</keyword>
<comment type="subunit">
    <text evidence="6">Heterodimer of LeuC and LeuD.</text>
</comment>
<dbReference type="EC" id="4.2.1.33" evidence="6"/>
<evidence type="ECO:0000256" key="1">
    <source>
        <dbReference type="ARBA" id="ARBA00022485"/>
    </source>
</evidence>
<accession>A0A154BNB7</accession>
<dbReference type="CDD" id="cd01583">
    <property type="entry name" value="IPMI"/>
    <property type="match status" value="1"/>
</dbReference>
<evidence type="ECO:0000256" key="4">
    <source>
        <dbReference type="ARBA" id="ARBA00023014"/>
    </source>
</evidence>
<evidence type="ECO:0000259" key="7">
    <source>
        <dbReference type="Pfam" id="PF00330"/>
    </source>
</evidence>
<comment type="catalytic activity">
    <reaction evidence="6">
        <text>(2R,3S)-3-isopropylmalate = (2S)-2-isopropylmalate</text>
        <dbReference type="Rhea" id="RHEA:32287"/>
        <dbReference type="ChEBI" id="CHEBI:1178"/>
        <dbReference type="ChEBI" id="CHEBI:35121"/>
        <dbReference type="EC" id="4.2.1.33"/>
    </reaction>
</comment>
<dbReference type="Gene3D" id="3.30.499.10">
    <property type="entry name" value="Aconitase, domain 3"/>
    <property type="match status" value="2"/>
</dbReference>
<dbReference type="NCBIfam" id="NF001614">
    <property type="entry name" value="PRK00402.1"/>
    <property type="match status" value="1"/>
</dbReference>
<dbReference type="PROSITE" id="PS00450">
    <property type="entry name" value="ACONITASE_1"/>
    <property type="match status" value="1"/>
</dbReference>
<comment type="similarity">
    <text evidence="6">Belongs to the aconitase/IPM isomerase family. LeuC type 2 subfamily.</text>
</comment>
<organism evidence="8 9">
    <name type="scientific">Anaerosporomusa subterranea</name>
    <dbReference type="NCBI Taxonomy" id="1794912"/>
    <lineage>
        <taxon>Bacteria</taxon>
        <taxon>Bacillati</taxon>
        <taxon>Bacillota</taxon>
        <taxon>Negativicutes</taxon>
        <taxon>Acetonemataceae</taxon>
        <taxon>Anaerosporomusa</taxon>
    </lineage>
</organism>
<dbReference type="InterPro" id="IPR018136">
    <property type="entry name" value="Aconitase_4Fe-4S_BS"/>
</dbReference>
<dbReference type="GO" id="GO:0003861">
    <property type="term" value="F:3-isopropylmalate dehydratase activity"/>
    <property type="evidence" value="ECO:0007669"/>
    <property type="project" value="UniProtKB-UniRule"/>
</dbReference>
<dbReference type="InterPro" id="IPR001030">
    <property type="entry name" value="Acoase/IPM_deHydtase_lsu_aba"/>
</dbReference>
<keyword evidence="9" id="KW-1185">Reference proteome</keyword>
<comment type="cofactor">
    <cofactor evidence="6">
        <name>[4Fe-4S] cluster</name>
        <dbReference type="ChEBI" id="CHEBI:49883"/>
    </cofactor>
    <text evidence="6">Binds 1 [4Fe-4S] cluster per subunit.</text>
</comment>
<keyword evidence="3 6" id="KW-0408">Iron</keyword>
<dbReference type="InterPro" id="IPR015931">
    <property type="entry name" value="Acnase/IPM_dHydase_lsu_aba_1/3"/>
</dbReference>
<comment type="function">
    <text evidence="6">Catalyzes the isomerization between 2-isopropylmalate and 3-isopropylmalate, via the formation of 2-isopropylmaleate.</text>
</comment>
<dbReference type="PRINTS" id="PR00415">
    <property type="entry name" value="ACONITASE"/>
</dbReference>
<dbReference type="STRING" id="1794912.AXX12_15685"/>
<evidence type="ECO:0000256" key="5">
    <source>
        <dbReference type="ARBA" id="ARBA00023239"/>
    </source>
</evidence>
<dbReference type="PANTHER" id="PTHR43822:SF2">
    <property type="entry name" value="HOMOACONITASE, MITOCHONDRIAL"/>
    <property type="match status" value="1"/>
</dbReference>